<dbReference type="Pfam" id="PF00512">
    <property type="entry name" value="HisKA"/>
    <property type="match status" value="1"/>
</dbReference>
<dbReference type="PROSITE" id="PS50885">
    <property type="entry name" value="HAMP"/>
    <property type="match status" value="1"/>
</dbReference>
<keyword evidence="5" id="KW-0808">Transferase</keyword>
<evidence type="ECO:0000256" key="7">
    <source>
        <dbReference type="ARBA" id="ARBA00022777"/>
    </source>
</evidence>
<name>A0A4D7CP45_9ENTE</name>
<dbReference type="SUPFAM" id="SSF158472">
    <property type="entry name" value="HAMP domain-like"/>
    <property type="match status" value="1"/>
</dbReference>
<organism evidence="14 15">
    <name type="scientific">Vagococcus zengguangii</name>
    <dbReference type="NCBI Taxonomy" id="2571750"/>
    <lineage>
        <taxon>Bacteria</taxon>
        <taxon>Bacillati</taxon>
        <taxon>Bacillota</taxon>
        <taxon>Bacilli</taxon>
        <taxon>Lactobacillales</taxon>
        <taxon>Enterococcaceae</taxon>
        <taxon>Vagococcus</taxon>
    </lineage>
</organism>
<dbReference type="EMBL" id="CP039712">
    <property type="protein sequence ID" value="QCI85829.1"/>
    <property type="molecule type" value="Genomic_DNA"/>
</dbReference>
<dbReference type="InterPro" id="IPR003594">
    <property type="entry name" value="HATPase_dom"/>
</dbReference>
<keyword evidence="4" id="KW-0597">Phosphoprotein</keyword>
<accession>A0A4D7CP45</accession>
<dbReference type="RefSeq" id="WP_136952672.1">
    <property type="nucleotide sequence ID" value="NZ_CP039712.1"/>
</dbReference>
<sequence length="355" mass="40717">MKKNTRSFLWLHYTLITFLLLIMTSVIVGAIAIFLYQIEVFNPDKQHPYLPIALILTISVLIGTVLSAGSARKILKPLTDFNAALAKVTQGDFDVALNEHQHTKEIRELYTNFNKMTKELSSIETLRDDFIVNVSHEFKTPLTAIEGYATLLQDEHIEDYERQDYTQMIIQSVHQLSTLTGNILQLSKIENNTMPLDKEFFRLDEQLRQVIVFLEPEWSAKQIDLQLELDRLDYYGNKSLLFQVWNNLISNAIKFSEENDSIYVQLTTENEQIKVVIRDTGIGMSDSVRQKAFDKFYQGDRTRHTFGNGLGLALVKRIIDMSYGTISLESAEHVGTTFTILLPFEQAVIKSQPNL</sequence>
<reference evidence="14 15" key="1">
    <citation type="submission" date="2019-04" db="EMBL/GenBank/DDBJ databases">
        <title>Vagococcus sp. nov., isolated from faeces of yaks (Bos grunniens).</title>
        <authorList>
            <person name="Ge Y."/>
        </authorList>
    </citation>
    <scope>NUCLEOTIDE SEQUENCE [LARGE SCALE GENOMIC DNA]</scope>
    <source>
        <strain evidence="14 15">MN-17</strain>
    </source>
</reference>
<dbReference type="GO" id="GO:0000155">
    <property type="term" value="F:phosphorelay sensor kinase activity"/>
    <property type="evidence" value="ECO:0007669"/>
    <property type="project" value="InterPro"/>
</dbReference>
<dbReference type="PANTHER" id="PTHR45528">
    <property type="entry name" value="SENSOR HISTIDINE KINASE CPXA"/>
    <property type="match status" value="1"/>
</dbReference>
<dbReference type="AlphaFoldDB" id="A0A4D7CP45"/>
<dbReference type="GO" id="GO:0005886">
    <property type="term" value="C:plasma membrane"/>
    <property type="evidence" value="ECO:0007669"/>
    <property type="project" value="TreeGrafter"/>
</dbReference>
<dbReference type="Gene3D" id="1.10.287.130">
    <property type="match status" value="1"/>
</dbReference>
<evidence type="ECO:0000256" key="2">
    <source>
        <dbReference type="ARBA" id="ARBA00004141"/>
    </source>
</evidence>
<dbReference type="EC" id="2.7.13.3" evidence="3"/>
<comment type="catalytic activity">
    <reaction evidence="1">
        <text>ATP + protein L-histidine = ADP + protein N-phospho-L-histidine.</text>
        <dbReference type="EC" id="2.7.13.3"/>
    </reaction>
</comment>
<dbReference type="SMART" id="SM00387">
    <property type="entry name" value="HATPase_c"/>
    <property type="match status" value="1"/>
</dbReference>
<comment type="function">
    <text evidence="12">Member of the two-component regulatory system HssS/HssR involved in intracellular heme homeostasis and tempering of staphylococcal virulence. HssS functions as a heme sensor histidine kinase which is autophosphorylated at a histidine residue and transfers its phosphate group to an aspartate residue of HssR. HssR/HssS activates the expression of hrtAB, an efflux pump, in response to extracellular heme, hemin, hemoglobin or blood.</text>
</comment>
<evidence type="ECO:0000256" key="10">
    <source>
        <dbReference type="ARBA" id="ARBA00023026"/>
    </source>
</evidence>
<evidence type="ECO:0000256" key="13">
    <source>
        <dbReference type="ARBA" id="ARBA00040841"/>
    </source>
</evidence>
<comment type="subcellular location">
    <subcellularLocation>
        <location evidence="2">Membrane</location>
        <topology evidence="2">Multi-pass membrane protein</topology>
    </subcellularLocation>
</comment>
<dbReference type="InterPro" id="IPR036097">
    <property type="entry name" value="HisK_dim/P_sf"/>
</dbReference>
<evidence type="ECO:0000256" key="3">
    <source>
        <dbReference type="ARBA" id="ARBA00012438"/>
    </source>
</evidence>
<keyword evidence="6" id="KW-0812">Transmembrane</keyword>
<dbReference type="Gene3D" id="3.30.565.10">
    <property type="entry name" value="Histidine kinase-like ATPase, C-terminal domain"/>
    <property type="match status" value="1"/>
</dbReference>
<dbReference type="InterPro" id="IPR050398">
    <property type="entry name" value="HssS/ArlS-like"/>
</dbReference>
<dbReference type="CDD" id="cd00075">
    <property type="entry name" value="HATPase"/>
    <property type="match status" value="1"/>
</dbReference>
<dbReference type="FunFam" id="1.10.287.130:FF:000001">
    <property type="entry name" value="Two-component sensor histidine kinase"/>
    <property type="match status" value="1"/>
</dbReference>
<dbReference type="Gene3D" id="6.10.340.10">
    <property type="match status" value="1"/>
</dbReference>
<keyword evidence="9" id="KW-0902">Two-component regulatory system</keyword>
<gene>
    <name evidence="14" type="ORF">FA707_02100</name>
</gene>
<evidence type="ECO:0000256" key="8">
    <source>
        <dbReference type="ARBA" id="ARBA00022989"/>
    </source>
</evidence>
<dbReference type="InterPro" id="IPR005467">
    <property type="entry name" value="His_kinase_dom"/>
</dbReference>
<dbReference type="Pfam" id="PF02518">
    <property type="entry name" value="HATPase_c"/>
    <property type="match status" value="1"/>
</dbReference>
<dbReference type="SUPFAM" id="SSF55874">
    <property type="entry name" value="ATPase domain of HSP90 chaperone/DNA topoisomerase II/histidine kinase"/>
    <property type="match status" value="1"/>
</dbReference>
<evidence type="ECO:0000256" key="6">
    <source>
        <dbReference type="ARBA" id="ARBA00022692"/>
    </source>
</evidence>
<dbReference type="Pfam" id="PF00672">
    <property type="entry name" value="HAMP"/>
    <property type="match status" value="1"/>
</dbReference>
<evidence type="ECO:0000313" key="14">
    <source>
        <dbReference type="EMBL" id="QCI85829.1"/>
    </source>
</evidence>
<evidence type="ECO:0000256" key="4">
    <source>
        <dbReference type="ARBA" id="ARBA00022553"/>
    </source>
</evidence>
<evidence type="ECO:0000256" key="9">
    <source>
        <dbReference type="ARBA" id="ARBA00023012"/>
    </source>
</evidence>
<dbReference type="CDD" id="cd06225">
    <property type="entry name" value="HAMP"/>
    <property type="match status" value="1"/>
</dbReference>
<evidence type="ECO:0000313" key="15">
    <source>
        <dbReference type="Proteomes" id="UP000298615"/>
    </source>
</evidence>
<proteinExistence type="predicted"/>
<dbReference type="InterPro" id="IPR003661">
    <property type="entry name" value="HisK_dim/P_dom"/>
</dbReference>
<dbReference type="PRINTS" id="PR00344">
    <property type="entry name" value="BCTRLSENSOR"/>
</dbReference>
<keyword evidence="11" id="KW-0472">Membrane</keyword>
<keyword evidence="10" id="KW-0843">Virulence</keyword>
<dbReference type="PROSITE" id="PS50109">
    <property type="entry name" value="HIS_KIN"/>
    <property type="match status" value="1"/>
</dbReference>
<keyword evidence="15" id="KW-1185">Reference proteome</keyword>
<dbReference type="InterPro" id="IPR003660">
    <property type="entry name" value="HAMP_dom"/>
</dbReference>
<dbReference type="KEGG" id="vao:FA707_02100"/>
<evidence type="ECO:0000256" key="12">
    <source>
        <dbReference type="ARBA" id="ARBA00037219"/>
    </source>
</evidence>
<dbReference type="CDD" id="cd00082">
    <property type="entry name" value="HisKA"/>
    <property type="match status" value="1"/>
</dbReference>
<dbReference type="InterPro" id="IPR036890">
    <property type="entry name" value="HATPase_C_sf"/>
</dbReference>
<dbReference type="Proteomes" id="UP000298615">
    <property type="component" value="Chromosome"/>
</dbReference>
<dbReference type="OrthoDB" id="9813151at2"/>
<evidence type="ECO:0000256" key="1">
    <source>
        <dbReference type="ARBA" id="ARBA00000085"/>
    </source>
</evidence>
<dbReference type="PANTHER" id="PTHR45528:SF11">
    <property type="entry name" value="HISTIDINE KINASE"/>
    <property type="match status" value="1"/>
</dbReference>
<keyword evidence="7 14" id="KW-0418">Kinase</keyword>
<evidence type="ECO:0000256" key="11">
    <source>
        <dbReference type="ARBA" id="ARBA00023136"/>
    </source>
</evidence>
<dbReference type="InterPro" id="IPR004358">
    <property type="entry name" value="Sig_transdc_His_kin-like_C"/>
</dbReference>
<dbReference type="SMART" id="SM00304">
    <property type="entry name" value="HAMP"/>
    <property type="match status" value="1"/>
</dbReference>
<keyword evidence="8" id="KW-1133">Transmembrane helix</keyword>
<dbReference type="FunFam" id="3.30.565.10:FF:000006">
    <property type="entry name" value="Sensor histidine kinase WalK"/>
    <property type="match status" value="1"/>
</dbReference>
<dbReference type="SMART" id="SM00388">
    <property type="entry name" value="HisKA"/>
    <property type="match status" value="1"/>
</dbReference>
<protein>
    <recommendedName>
        <fullName evidence="13">Heme sensor protein HssS</fullName>
        <ecNumber evidence="3">2.7.13.3</ecNumber>
    </recommendedName>
</protein>
<dbReference type="SUPFAM" id="SSF47384">
    <property type="entry name" value="Homodimeric domain of signal transducing histidine kinase"/>
    <property type="match status" value="1"/>
</dbReference>
<evidence type="ECO:0000256" key="5">
    <source>
        <dbReference type="ARBA" id="ARBA00022679"/>
    </source>
</evidence>